<sequence length="512" mass="57157">MTAVRFSTTLEWADVEKLVDEQLRLQSTSVDDNEELNRLFDSIPDLNDDLARFDLDAINRALEQETDAQYVAKFRDFLAKYPHLRVDLDTSQNLRELQRWPALLYGTLRKWTACASQEGQRLSAEPPFPDRPRVATRRRRAVGRRAEARQRRVFHLRRALATQGRAGKACLLFSRKTTQTRRARDEPVLSWRQGTERKADQLMLSGGVRAKLLAAAGSDNARLCFLPISSAMAVGPQVLPGPARPAMLVTTAILTADVTMDAAAAAAAATDGRLARNDQGELGVRQQPRHHRQQRRPASRRRPGAVGGAERQTAEQNFVCPHQGLCCKAISRTSPPEDATLCARTMERPFHCTSWPGARSWSFPRSDEAGCAHQRIHMAAGEGSPFRCMLCPKQFSRSDHLQLHSKRHKEPAQDEKHIQVSRRLTAGMLFLVWNPNGACFIRAAQKAGTSEAGANRSAVLAHIFEEKPRQFTEADSFAQKGMALARESSQRQLNAVSIPTEVAREKLLPNNV</sequence>
<keyword evidence="10" id="KW-1185">Reference proteome</keyword>
<dbReference type="FunFam" id="3.30.160.60:FF:000032">
    <property type="entry name" value="Krueppel-like factor 4"/>
    <property type="match status" value="1"/>
</dbReference>
<protein>
    <submittedName>
        <fullName evidence="11">C2H2-type domain-containing protein</fullName>
    </submittedName>
</protein>
<evidence type="ECO:0000256" key="4">
    <source>
        <dbReference type="ARBA" id="ARBA00022833"/>
    </source>
</evidence>
<keyword evidence="5" id="KW-0805">Transcription regulation</keyword>
<dbReference type="GO" id="GO:0000981">
    <property type="term" value="F:DNA-binding transcription factor activity, RNA polymerase II-specific"/>
    <property type="evidence" value="ECO:0007669"/>
    <property type="project" value="TreeGrafter"/>
</dbReference>
<evidence type="ECO:0000256" key="1">
    <source>
        <dbReference type="ARBA" id="ARBA00022723"/>
    </source>
</evidence>
<name>A0A1I8FI73_9PLAT</name>
<feature type="compositionally biased region" description="Basic residues" evidence="8">
    <location>
        <begin position="287"/>
        <end position="303"/>
    </location>
</feature>
<evidence type="ECO:0000313" key="11">
    <source>
        <dbReference type="WBParaSite" id="maker-unitig_35684-snap-gene-0.1-mRNA-1"/>
    </source>
</evidence>
<dbReference type="PANTHER" id="PTHR23235">
    <property type="entry name" value="KRUEPPEL-LIKE TRANSCRIPTION FACTOR"/>
    <property type="match status" value="1"/>
</dbReference>
<evidence type="ECO:0000313" key="10">
    <source>
        <dbReference type="Proteomes" id="UP000095280"/>
    </source>
</evidence>
<keyword evidence="6" id="KW-0804">Transcription</keyword>
<evidence type="ECO:0000256" key="8">
    <source>
        <dbReference type="SAM" id="MobiDB-lite"/>
    </source>
</evidence>
<dbReference type="PANTHER" id="PTHR23235:SF120">
    <property type="entry name" value="KRUPPEL-LIKE FACTOR 15"/>
    <property type="match status" value="1"/>
</dbReference>
<evidence type="ECO:0000259" key="9">
    <source>
        <dbReference type="PROSITE" id="PS50157"/>
    </source>
</evidence>
<proteinExistence type="predicted"/>
<keyword evidence="3 7" id="KW-0863">Zinc-finger</keyword>
<feature type="region of interest" description="Disordered" evidence="8">
    <location>
        <begin position="280"/>
        <end position="311"/>
    </location>
</feature>
<keyword evidence="2" id="KW-0677">Repeat</keyword>
<dbReference type="Proteomes" id="UP000095280">
    <property type="component" value="Unplaced"/>
</dbReference>
<dbReference type="WBParaSite" id="maker-unitig_35684-snap-gene-0.1-mRNA-1">
    <property type="protein sequence ID" value="maker-unitig_35684-snap-gene-0.1-mRNA-1"/>
    <property type="gene ID" value="maker-unitig_35684-snap-gene-0.1"/>
</dbReference>
<dbReference type="GO" id="GO:0000978">
    <property type="term" value="F:RNA polymerase II cis-regulatory region sequence-specific DNA binding"/>
    <property type="evidence" value="ECO:0007669"/>
    <property type="project" value="TreeGrafter"/>
</dbReference>
<keyword evidence="4" id="KW-0862">Zinc</keyword>
<dbReference type="SUPFAM" id="SSF57667">
    <property type="entry name" value="beta-beta-alpha zinc fingers"/>
    <property type="match status" value="1"/>
</dbReference>
<evidence type="ECO:0000256" key="2">
    <source>
        <dbReference type="ARBA" id="ARBA00022737"/>
    </source>
</evidence>
<evidence type="ECO:0000256" key="3">
    <source>
        <dbReference type="ARBA" id="ARBA00022771"/>
    </source>
</evidence>
<evidence type="ECO:0000256" key="6">
    <source>
        <dbReference type="ARBA" id="ARBA00023163"/>
    </source>
</evidence>
<keyword evidence="1" id="KW-0479">Metal-binding</keyword>
<dbReference type="AlphaFoldDB" id="A0A1I8FI73"/>
<organism evidence="10 11">
    <name type="scientific">Macrostomum lignano</name>
    <dbReference type="NCBI Taxonomy" id="282301"/>
    <lineage>
        <taxon>Eukaryota</taxon>
        <taxon>Metazoa</taxon>
        <taxon>Spiralia</taxon>
        <taxon>Lophotrochozoa</taxon>
        <taxon>Platyhelminthes</taxon>
        <taxon>Rhabditophora</taxon>
        <taxon>Macrostomorpha</taxon>
        <taxon>Macrostomida</taxon>
        <taxon>Macrostomidae</taxon>
        <taxon>Macrostomum</taxon>
    </lineage>
</organism>
<feature type="domain" description="C2H2-type" evidence="9">
    <location>
        <begin position="386"/>
        <end position="413"/>
    </location>
</feature>
<dbReference type="GO" id="GO:0008270">
    <property type="term" value="F:zinc ion binding"/>
    <property type="evidence" value="ECO:0007669"/>
    <property type="project" value="UniProtKB-KW"/>
</dbReference>
<evidence type="ECO:0000256" key="7">
    <source>
        <dbReference type="PROSITE-ProRule" id="PRU00042"/>
    </source>
</evidence>
<dbReference type="InterPro" id="IPR013087">
    <property type="entry name" value="Znf_C2H2_type"/>
</dbReference>
<evidence type="ECO:0000256" key="5">
    <source>
        <dbReference type="ARBA" id="ARBA00023015"/>
    </source>
</evidence>
<reference evidence="11" key="1">
    <citation type="submission" date="2016-11" db="UniProtKB">
        <authorList>
            <consortium name="WormBaseParasite"/>
        </authorList>
    </citation>
    <scope>IDENTIFICATION</scope>
</reference>
<dbReference type="Gene3D" id="3.30.160.60">
    <property type="entry name" value="Classic Zinc Finger"/>
    <property type="match status" value="1"/>
</dbReference>
<accession>A0A1I8FI73</accession>
<dbReference type="PROSITE" id="PS50157">
    <property type="entry name" value="ZINC_FINGER_C2H2_2"/>
    <property type="match status" value="1"/>
</dbReference>
<dbReference type="InterPro" id="IPR036236">
    <property type="entry name" value="Znf_C2H2_sf"/>
</dbReference>
<dbReference type="PROSITE" id="PS00028">
    <property type="entry name" value="ZINC_FINGER_C2H2_1"/>
    <property type="match status" value="1"/>
</dbReference>